<dbReference type="GO" id="GO:0004519">
    <property type="term" value="F:endonuclease activity"/>
    <property type="evidence" value="ECO:0007669"/>
    <property type="project" value="UniProtKB-KW"/>
</dbReference>
<dbReference type="InterPro" id="IPR051212">
    <property type="entry name" value="Type-I_RE_S_subunit"/>
</dbReference>
<keyword evidence="2" id="KW-0680">Restriction system</keyword>
<accession>A0A6I5A5M8</accession>
<dbReference type="Gene3D" id="3.90.220.20">
    <property type="entry name" value="DNA methylase specificity domains"/>
    <property type="match status" value="2"/>
</dbReference>
<sequence length="444" mass="51510">MKQYETYKESGIDWIWNFPSHWEVKKAKYIFDEIKMTGFEHETILSVSKGKGLIPRTDMEQKVVNADKNLDKFKLVTPNQFIIHLRSFQSGFEMSTISGIVSPAYTILQGGNDVNPGYFKRLFHSETFISKLASLVLSLRDGKPISFADFGELYLPLPSLKEQHLMATYLDQHVDKVDLLVEKKRAQIERLREYRQSLITESVTKGLDPDAPIKDSGVEWIGAVPAHWEVSKLKRFAHITRGTADKKTKENEIPVNLVQYTNVYYKPIQQQNDDDYLPITVTKHELEFSQVKRGDVLLTASSETSNDIGRSTVVYEDLNNHVFGSDVIRLRVPQDELELSFRKYLFDNYYFLSKLNSLTRGVTRFRFNMDDFRSLFFVIPPFQEQKEISAYLDEKTNYIASNISNITTQIDRLEEYKRSLIYEVVTGKRKVEESDIEGELYHEA</sequence>
<dbReference type="EMBL" id="WMEQ01000018">
    <property type="protein sequence ID" value="MYL35568.1"/>
    <property type="molecule type" value="Genomic_DNA"/>
</dbReference>
<dbReference type="AlphaFoldDB" id="A0A6I5A5M8"/>
<comment type="caution">
    <text evidence="6">The sequence shown here is derived from an EMBL/GenBank/DDBJ whole genome shotgun (WGS) entry which is preliminary data.</text>
</comment>
<dbReference type="Gene3D" id="1.10.287.1120">
    <property type="entry name" value="Bipartite methylase S protein"/>
    <property type="match status" value="1"/>
</dbReference>
<dbReference type="InterPro" id="IPR000055">
    <property type="entry name" value="Restrct_endonuc_typeI_TRD"/>
</dbReference>
<protein>
    <submittedName>
        <fullName evidence="6">Restriction endonuclease subunit S</fullName>
    </submittedName>
</protein>
<dbReference type="Proteomes" id="UP000468638">
    <property type="component" value="Unassembled WGS sequence"/>
</dbReference>
<dbReference type="PANTHER" id="PTHR43140">
    <property type="entry name" value="TYPE-1 RESTRICTION ENZYME ECOKI SPECIFICITY PROTEIN"/>
    <property type="match status" value="1"/>
</dbReference>
<dbReference type="InterPro" id="IPR044946">
    <property type="entry name" value="Restrct_endonuc_typeI_TRD_sf"/>
</dbReference>
<keyword evidence="6" id="KW-0378">Hydrolase</keyword>
<feature type="domain" description="Type I restriction modification DNA specificity" evidence="5">
    <location>
        <begin position="144"/>
        <end position="190"/>
    </location>
</feature>
<keyword evidence="6" id="KW-0540">Nuclease</keyword>
<evidence type="ECO:0000313" key="7">
    <source>
        <dbReference type="Proteomes" id="UP000468638"/>
    </source>
</evidence>
<evidence type="ECO:0000256" key="2">
    <source>
        <dbReference type="ARBA" id="ARBA00022747"/>
    </source>
</evidence>
<dbReference type="OrthoDB" id="9795776at2"/>
<dbReference type="Pfam" id="PF01420">
    <property type="entry name" value="Methylase_S"/>
    <property type="match status" value="2"/>
</dbReference>
<evidence type="ECO:0000256" key="3">
    <source>
        <dbReference type="ARBA" id="ARBA00023125"/>
    </source>
</evidence>
<keyword evidence="6" id="KW-0255">Endonuclease</keyword>
<evidence type="ECO:0000256" key="4">
    <source>
        <dbReference type="ARBA" id="ARBA00038652"/>
    </source>
</evidence>
<comment type="subunit">
    <text evidence="4">The methyltransferase is composed of M and S polypeptides.</text>
</comment>
<evidence type="ECO:0000313" key="6">
    <source>
        <dbReference type="EMBL" id="MYL35568.1"/>
    </source>
</evidence>
<dbReference type="SUPFAM" id="SSF116734">
    <property type="entry name" value="DNA methylase specificity domain"/>
    <property type="match status" value="2"/>
</dbReference>
<dbReference type="PANTHER" id="PTHR43140:SF1">
    <property type="entry name" value="TYPE I RESTRICTION ENZYME ECOKI SPECIFICITY SUBUNIT"/>
    <property type="match status" value="1"/>
</dbReference>
<gene>
    <name evidence="6" type="ORF">GLW05_18485</name>
</gene>
<organism evidence="6 7">
    <name type="scientific">Pontibacillus yanchengensis</name>
    <dbReference type="NCBI Taxonomy" id="462910"/>
    <lineage>
        <taxon>Bacteria</taxon>
        <taxon>Bacillati</taxon>
        <taxon>Bacillota</taxon>
        <taxon>Bacilli</taxon>
        <taxon>Bacillales</taxon>
        <taxon>Bacillaceae</taxon>
        <taxon>Pontibacillus</taxon>
    </lineage>
</organism>
<dbReference type="GO" id="GO:0009307">
    <property type="term" value="P:DNA restriction-modification system"/>
    <property type="evidence" value="ECO:0007669"/>
    <property type="project" value="UniProtKB-KW"/>
</dbReference>
<comment type="similarity">
    <text evidence="1">Belongs to the type-I restriction system S methylase family.</text>
</comment>
<keyword evidence="3" id="KW-0238">DNA-binding</keyword>
<evidence type="ECO:0000259" key="5">
    <source>
        <dbReference type="Pfam" id="PF01420"/>
    </source>
</evidence>
<proteinExistence type="inferred from homology"/>
<feature type="domain" description="Type I restriction modification DNA specificity" evidence="5">
    <location>
        <begin position="226"/>
        <end position="408"/>
    </location>
</feature>
<name>A0A6I5A5M8_9BACI</name>
<dbReference type="GO" id="GO:0003677">
    <property type="term" value="F:DNA binding"/>
    <property type="evidence" value="ECO:0007669"/>
    <property type="project" value="UniProtKB-KW"/>
</dbReference>
<reference evidence="6 7" key="1">
    <citation type="submission" date="2019-11" db="EMBL/GenBank/DDBJ databases">
        <title>Genome sequences of 17 halophilic strains isolated from different environments.</title>
        <authorList>
            <person name="Furrow R.E."/>
        </authorList>
    </citation>
    <scope>NUCLEOTIDE SEQUENCE [LARGE SCALE GENOMIC DNA]</scope>
    <source>
        <strain evidence="6 7">22514_16_FS</strain>
    </source>
</reference>
<evidence type="ECO:0000256" key="1">
    <source>
        <dbReference type="ARBA" id="ARBA00010923"/>
    </source>
</evidence>
<dbReference type="RefSeq" id="WP_160910123.1">
    <property type="nucleotide sequence ID" value="NZ_WMEQ01000018.1"/>
</dbReference>